<evidence type="ECO:0000313" key="1">
    <source>
        <dbReference type="EMBL" id="MPC44737.1"/>
    </source>
</evidence>
<evidence type="ECO:0000313" key="2">
    <source>
        <dbReference type="Proteomes" id="UP000324222"/>
    </source>
</evidence>
<sequence>MQIQHFFELIDCPCFNDSLILTIPHLYTSLWKAELIDTSPAVVLFIFFPVSKSSLSNFSSPFIALHTAIRSRLSLLYSKIV</sequence>
<dbReference type="AlphaFoldDB" id="A0A5B7FGS1"/>
<reference evidence="1 2" key="1">
    <citation type="submission" date="2019-05" db="EMBL/GenBank/DDBJ databases">
        <title>Another draft genome of Portunus trituberculatus and its Hox gene families provides insights of decapod evolution.</title>
        <authorList>
            <person name="Jeong J.-H."/>
            <person name="Song I."/>
            <person name="Kim S."/>
            <person name="Choi T."/>
            <person name="Kim D."/>
            <person name="Ryu S."/>
            <person name="Kim W."/>
        </authorList>
    </citation>
    <scope>NUCLEOTIDE SEQUENCE [LARGE SCALE GENOMIC DNA]</scope>
    <source>
        <tissue evidence="1">Muscle</tissue>
    </source>
</reference>
<name>A0A5B7FGS1_PORTR</name>
<organism evidence="1 2">
    <name type="scientific">Portunus trituberculatus</name>
    <name type="common">Swimming crab</name>
    <name type="synonym">Neptunus trituberculatus</name>
    <dbReference type="NCBI Taxonomy" id="210409"/>
    <lineage>
        <taxon>Eukaryota</taxon>
        <taxon>Metazoa</taxon>
        <taxon>Ecdysozoa</taxon>
        <taxon>Arthropoda</taxon>
        <taxon>Crustacea</taxon>
        <taxon>Multicrustacea</taxon>
        <taxon>Malacostraca</taxon>
        <taxon>Eumalacostraca</taxon>
        <taxon>Eucarida</taxon>
        <taxon>Decapoda</taxon>
        <taxon>Pleocyemata</taxon>
        <taxon>Brachyura</taxon>
        <taxon>Eubrachyura</taxon>
        <taxon>Portunoidea</taxon>
        <taxon>Portunidae</taxon>
        <taxon>Portuninae</taxon>
        <taxon>Portunus</taxon>
    </lineage>
</organism>
<dbReference type="EMBL" id="VSRR010006413">
    <property type="protein sequence ID" value="MPC44737.1"/>
    <property type="molecule type" value="Genomic_DNA"/>
</dbReference>
<comment type="caution">
    <text evidence="1">The sequence shown here is derived from an EMBL/GenBank/DDBJ whole genome shotgun (WGS) entry which is preliminary data.</text>
</comment>
<keyword evidence="2" id="KW-1185">Reference proteome</keyword>
<dbReference type="Proteomes" id="UP000324222">
    <property type="component" value="Unassembled WGS sequence"/>
</dbReference>
<proteinExistence type="predicted"/>
<gene>
    <name evidence="1" type="ORF">E2C01_038417</name>
</gene>
<protein>
    <submittedName>
        <fullName evidence="1">Uncharacterized protein</fullName>
    </submittedName>
</protein>
<accession>A0A5B7FGS1</accession>